<dbReference type="SUPFAM" id="SSF54285">
    <property type="entry name" value="MoaD/ThiS"/>
    <property type="match status" value="1"/>
</dbReference>
<dbReference type="PANTHER" id="PTHR34472:SF1">
    <property type="entry name" value="SULFUR CARRIER PROTEIN THIS"/>
    <property type="match status" value="1"/>
</dbReference>
<evidence type="ECO:0000313" key="1">
    <source>
        <dbReference type="EMBL" id="SCW24498.1"/>
    </source>
</evidence>
<dbReference type="NCBIfam" id="TIGR01683">
    <property type="entry name" value="thiS"/>
    <property type="match status" value="1"/>
</dbReference>
<keyword evidence="1" id="KW-0150">Chloroplast</keyword>
<dbReference type="CDD" id="cd00565">
    <property type="entry name" value="Ubl_ThiS"/>
    <property type="match status" value="1"/>
</dbReference>
<protein>
    <submittedName>
        <fullName evidence="1">Thiamin biosynthesis protein S</fullName>
    </submittedName>
</protein>
<geneLocation type="chloroplast" evidence="1"/>
<keyword evidence="1" id="KW-0934">Plastid</keyword>
<sequence length="71" mass="8164">MLQQDFNILINGQPFQCVRNMTIHDLLSYLLIDMKTNLVEHNNEILDPSQFKTVILQEHDKIEIITLVGGG</sequence>
<proteinExistence type="predicted"/>
<dbReference type="GeneID" id="30000422"/>
<dbReference type="InterPro" id="IPR016155">
    <property type="entry name" value="Mopterin_synth/thiamin_S_b"/>
</dbReference>
<gene>
    <name evidence="1" type="primary">thiS</name>
    <name evidence="1" type="ORF">C00024_222</name>
</gene>
<organism evidence="1">
    <name type="scientific">Trichogloeopsis pedicellata</name>
    <dbReference type="NCBI Taxonomy" id="1495610"/>
    <lineage>
        <taxon>Eukaryota</taxon>
        <taxon>Rhodophyta</taxon>
        <taxon>Florideophyceae</taxon>
        <taxon>Nemaliophycidae</taxon>
        <taxon>Nemaliales</taxon>
        <taxon>Liagoraceae</taxon>
        <taxon>Trichogloeopsis</taxon>
    </lineage>
</organism>
<dbReference type="InterPro" id="IPR012675">
    <property type="entry name" value="Beta-grasp_dom_sf"/>
</dbReference>
<reference evidence="1" key="2">
    <citation type="submission" date="2016-10" db="EMBL/GenBank/DDBJ databases">
        <authorList>
            <person name="de Groot N.N."/>
        </authorList>
    </citation>
    <scope>NUCLEOTIDE SEQUENCE</scope>
    <source>
        <strain evidence="1">C.0024</strain>
    </source>
</reference>
<reference evidence="1" key="1">
    <citation type="submission" date="2016-10" db="EMBL/GenBank/DDBJ databases">
        <title>Chloroplast genomes as a tool to resolve red algal phylogenies: a case study in the Nemaliales.</title>
        <authorList>
            <person name="Costa J.F."/>
            <person name="Lin S.M."/>
            <person name="Macaya E.C."/>
            <person name="Fernandez-Garcia C."/>
            <person name="Verbruggen H."/>
        </authorList>
    </citation>
    <scope>NUCLEOTIDE SEQUENCE</scope>
    <source>
        <strain evidence="1">C.0024</strain>
    </source>
</reference>
<dbReference type="InterPro" id="IPR010035">
    <property type="entry name" value="Thi_S"/>
</dbReference>
<dbReference type="Gene3D" id="3.10.20.30">
    <property type="match status" value="1"/>
</dbReference>
<dbReference type="Pfam" id="PF02597">
    <property type="entry name" value="ThiS"/>
    <property type="match status" value="1"/>
</dbReference>
<dbReference type="InterPro" id="IPR003749">
    <property type="entry name" value="ThiS/MoaD-like"/>
</dbReference>
<name>A0A1G4P0T7_9FLOR</name>
<dbReference type="PANTHER" id="PTHR34472">
    <property type="entry name" value="SULFUR CARRIER PROTEIN THIS"/>
    <property type="match status" value="1"/>
</dbReference>
<dbReference type="AlphaFoldDB" id="A0A1G4P0T7"/>
<dbReference type="RefSeq" id="YP_009315840.1">
    <property type="nucleotide sequence ID" value="NC_031668.1"/>
</dbReference>
<accession>A0A1G4P0T7</accession>
<dbReference type="EMBL" id="LT622878">
    <property type="protein sequence ID" value="SCW24498.1"/>
    <property type="molecule type" value="Genomic_DNA"/>
</dbReference>